<dbReference type="AlphaFoldDB" id="A0A0D0DLF3"/>
<keyword evidence="1" id="KW-1133">Transmembrane helix</keyword>
<keyword evidence="1" id="KW-0812">Transmembrane</keyword>
<evidence type="ECO:0008006" key="4">
    <source>
        <dbReference type="Google" id="ProtNLM"/>
    </source>
</evidence>
<organism evidence="2 3">
    <name type="scientific">Paxillus rubicundulus Ve08.2h10</name>
    <dbReference type="NCBI Taxonomy" id="930991"/>
    <lineage>
        <taxon>Eukaryota</taxon>
        <taxon>Fungi</taxon>
        <taxon>Dikarya</taxon>
        <taxon>Basidiomycota</taxon>
        <taxon>Agaricomycotina</taxon>
        <taxon>Agaricomycetes</taxon>
        <taxon>Agaricomycetidae</taxon>
        <taxon>Boletales</taxon>
        <taxon>Paxilineae</taxon>
        <taxon>Paxillaceae</taxon>
        <taxon>Paxillus</taxon>
    </lineage>
</organism>
<keyword evidence="3" id="KW-1185">Reference proteome</keyword>
<dbReference type="Proteomes" id="UP000054538">
    <property type="component" value="Unassembled WGS sequence"/>
</dbReference>
<feature type="transmembrane region" description="Helical" evidence="1">
    <location>
        <begin position="91"/>
        <end position="110"/>
    </location>
</feature>
<evidence type="ECO:0000256" key="1">
    <source>
        <dbReference type="SAM" id="Phobius"/>
    </source>
</evidence>
<evidence type="ECO:0000313" key="2">
    <source>
        <dbReference type="EMBL" id="KIK92128.1"/>
    </source>
</evidence>
<dbReference type="OrthoDB" id="2653987at2759"/>
<evidence type="ECO:0000313" key="3">
    <source>
        <dbReference type="Proteomes" id="UP000054538"/>
    </source>
</evidence>
<feature type="transmembrane region" description="Helical" evidence="1">
    <location>
        <begin position="245"/>
        <end position="270"/>
    </location>
</feature>
<dbReference type="EMBL" id="KN825311">
    <property type="protein sequence ID" value="KIK92128.1"/>
    <property type="molecule type" value="Genomic_DNA"/>
</dbReference>
<feature type="transmembrane region" description="Helical" evidence="1">
    <location>
        <begin position="276"/>
        <end position="295"/>
    </location>
</feature>
<feature type="transmembrane region" description="Helical" evidence="1">
    <location>
        <begin position="130"/>
        <end position="154"/>
    </location>
</feature>
<dbReference type="InParanoid" id="A0A0D0DLF3"/>
<keyword evidence="1" id="KW-0472">Membrane</keyword>
<protein>
    <recommendedName>
        <fullName evidence="4">Transmembrane protein</fullName>
    </recommendedName>
</protein>
<reference evidence="3" key="2">
    <citation type="submission" date="2015-01" db="EMBL/GenBank/DDBJ databases">
        <title>Evolutionary Origins and Diversification of the Mycorrhizal Mutualists.</title>
        <authorList>
            <consortium name="DOE Joint Genome Institute"/>
            <consortium name="Mycorrhizal Genomics Consortium"/>
            <person name="Kohler A."/>
            <person name="Kuo A."/>
            <person name="Nagy L.G."/>
            <person name="Floudas D."/>
            <person name="Copeland A."/>
            <person name="Barry K.W."/>
            <person name="Cichocki N."/>
            <person name="Veneault-Fourrey C."/>
            <person name="LaButti K."/>
            <person name="Lindquist E.A."/>
            <person name="Lipzen A."/>
            <person name="Lundell T."/>
            <person name="Morin E."/>
            <person name="Murat C."/>
            <person name="Riley R."/>
            <person name="Ohm R."/>
            <person name="Sun H."/>
            <person name="Tunlid A."/>
            <person name="Henrissat B."/>
            <person name="Grigoriev I.V."/>
            <person name="Hibbett D.S."/>
            <person name="Martin F."/>
        </authorList>
    </citation>
    <scope>NUCLEOTIDE SEQUENCE [LARGE SCALE GENOMIC DNA]</scope>
    <source>
        <strain evidence="3">Ve08.2h10</strain>
    </source>
</reference>
<proteinExistence type="predicted"/>
<gene>
    <name evidence="2" type="ORF">PAXRUDRAFT_147984</name>
</gene>
<dbReference type="HOGENOM" id="CLU_065000_1_0_1"/>
<accession>A0A0D0DLF3</accession>
<sequence>MSTQSDGHTNLDCPEPIPHRIMTTGGRAQTEPANGGFMRVVMRSQHDEALDEGVEIIPQPRKITQEEQDAEDDKARKRAMKNLVSSWQERLQLISVITTFFATTEAAMLVNTKPLTPADWDNGALNASNASLLGALIMHAYAAILSFMAAFLLIRFKLKEATREELIAEGVKLVGSPLEGSVRIKDVERDLVDAHGRNGTTKVAAEPPITRNSFVVEPPIISTDPHIEQVGPFMSSISSHLLSRIHALCVAFATIGFVLAIAGIICYAWALHPRSVSVFTSTCLAGAILSMAILLI</sequence>
<name>A0A0D0DLF3_9AGAM</name>
<reference evidence="2 3" key="1">
    <citation type="submission" date="2014-04" db="EMBL/GenBank/DDBJ databases">
        <authorList>
            <consortium name="DOE Joint Genome Institute"/>
            <person name="Kuo A."/>
            <person name="Kohler A."/>
            <person name="Jargeat P."/>
            <person name="Nagy L.G."/>
            <person name="Floudas D."/>
            <person name="Copeland A."/>
            <person name="Barry K.W."/>
            <person name="Cichocki N."/>
            <person name="Veneault-Fourrey C."/>
            <person name="LaButti K."/>
            <person name="Lindquist E.A."/>
            <person name="Lipzen A."/>
            <person name="Lundell T."/>
            <person name="Morin E."/>
            <person name="Murat C."/>
            <person name="Sun H."/>
            <person name="Tunlid A."/>
            <person name="Henrissat B."/>
            <person name="Grigoriev I.V."/>
            <person name="Hibbett D.S."/>
            <person name="Martin F."/>
            <person name="Nordberg H.P."/>
            <person name="Cantor M.N."/>
            <person name="Hua S.X."/>
        </authorList>
    </citation>
    <scope>NUCLEOTIDE SEQUENCE [LARGE SCALE GENOMIC DNA]</scope>
    <source>
        <strain evidence="2 3">Ve08.2h10</strain>
    </source>
</reference>